<dbReference type="SMART" id="SM01133">
    <property type="entry name" value="DeoC"/>
    <property type="match status" value="1"/>
</dbReference>
<dbReference type="AlphaFoldDB" id="A0A7C0ZIG2"/>
<feature type="active site" description="Proton donor/acceptor" evidence="7">
    <location>
        <position position="101"/>
    </location>
</feature>
<dbReference type="FunFam" id="3.20.20.70:FF:000044">
    <property type="entry name" value="Deoxyribose-phosphate aldolase"/>
    <property type="match status" value="1"/>
</dbReference>
<comment type="caution">
    <text evidence="8">The sequence shown here is derived from an EMBL/GenBank/DDBJ whole genome shotgun (WGS) entry which is preliminary data.</text>
</comment>
<organism evidence="8">
    <name type="scientific">candidate division WOR-3 bacterium</name>
    <dbReference type="NCBI Taxonomy" id="2052148"/>
    <lineage>
        <taxon>Bacteria</taxon>
        <taxon>Bacteria division WOR-3</taxon>
    </lineage>
</organism>
<proteinExistence type="inferred from homology"/>
<comment type="similarity">
    <text evidence="1 7">Belongs to the DeoC/FbaB aldolase family. DeoC type 1 subfamily.</text>
</comment>
<evidence type="ECO:0000256" key="2">
    <source>
        <dbReference type="ARBA" id="ARBA00022490"/>
    </source>
</evidence>
<protein>
    <recommendedName>
        <fullName evidence="7">Deoxyribose-phosphate aldolase</fullName>
        <shortName evidence="7">DERA</shortName>
        <ecNumber evidence="7">4.1.2.4</ecNumber>
    </recommendedName>
    <alternativeName>
        <fullName evidence="7">2-deoxy-D-ribose 5-phosphate aldolase</fullName>
    </alternativeName>
    <alternativeName>
        <fullName evidence="7">Phosphodeoxyriboaldolase</fullName>
        <shortName evidence="7">Deoxyriboaldolase</shortName>
    </alternativeName>
</protein>
<evidence type="ECO:0000313" key="8">
    <source>
        <dbReference type="EMBL" id="HDI83703.1"/>
    </source>
</evidence>
<evidence type="ECO:0000256" key="4">
    <source>
        <dbReference type="ARBA" id="ARBA00023270"/>
    </source>
</evidence>
<keyword evidence="4 7" id="KW-0704">Schiff base</keyword>
<accession>A0A7C0ZIG2</accession>
<dbReference type="Pfam" id="PF01791">
    <property type="entry name" value="DeoC"/>
    <property type="match status" value="1"/>
</dbReference>
<dbReference type="InterPro" id="IPR028581">
    <property type="entry name" value="DeoC_typeI"/>
</dbReference>
<dbReference type="GO" id="GO:0004139">
    <property type="term" value="F:deoxyribose-phosphate aldolase activity"/>
    <property type="evidence" value="ECO:0007669"/>
    <property type="project" value="UniProtKB-UniRule"/>
</dbReference>
<dbReference type="PIRSF" id="PIRSF001357">
    <property type="entry name" value="DeoC"/>
    <property type="match status" value="1"/>
</dbReference>
<evidence type="ECO:0000256" key="3">
    <source>
        <dbReference type="ARBA" id="ARBA00023239"/>
    </source>
</evidence>
<dbReference type="HAMAP" id="MF_00114">
    <property type="entry name" value="DeoC_type1"/>
    <property type="match status" value="1"/>
</dbReference>
<dbReference type="UniPathway" id="UPA00002">
    <property type="reaction ID" value="UER00468"/>
</dbReference>
<dbReference type="Gene3D" id="3.20.20.70">
    <property type="entry name" value="Aldolase class I"/>
    <property type="match status" value="1"/>
</dbReference>
<dbReference type="CDD" id="cd00959">
    <property type="entry name" value="DeoC"/>
    <property type="match status" value="1"/>
</dbReference>
<feature type="active site" description="Schiff-base intermediate with acetaldehyde" evidence="7">
    <location>
        <position position="164"/>
    </location>
</feature>
<dbReference type="PANTHER" id="PTHR10889">
    <property type="entry name" value="DEOXYRIBOSE-PHOSPHATE ALDOLASE"/>
    <property type="match status" value="1"/>
</dbReference>
<dbReference type="InterPro" id="IPR013785">
    <property type="entry name" value="Aldolase_TIM"/>
</dbReference>
<sequence length="223" mass="23910">MENLSGDDLIIDSSIAGLIDHTLLRPDATEGDIIHLCEEAKNYGFFGVCVQPYWVPLAHRLLKYSNVKVITVCGFPDGANITDVKVQEARMANIQGADEIDMVMNIGAFKSGDFSIVVDDIKKVKRALRPGTILKVIIETPLLTEEEIIKASILTKEGGADFVKTGTGRIGAVKVRDVEVIKKAVDIPVKAAGGIRTMGFASELLKAGAERLGTSGSIRVAST</sequence>
<comment type="subcellular location">
    <subcellularLocation>
        <location evidence="7">Cytoplasm</location>
    </subcellularLocation>
</comment>
<dbReference type="GO" id="GO:0016052">
    <property type="term" value="P:carbohydrate catabolic process"/>
    <property type="evidence" value="ECO:0007669"/>
    <property type="project" value="TreeGrafter"/>
</dbReference>
<dbReference type="GO" id="GO:0009264">
    <property type="term" value="P:deoxyribonucleotide catabolic process"/>
    <property type="evidence" value="ECO:0007669"/>
    <property type="project" value="UniProtKB-UniRule"/>
</dbReference>
<gene>
    <name evidence="7 8" type="primary">deoC</name>
    <name evidence="8" type="ORF">ENF18_07940</name>
</gene>
<dbReference type="EMBL" id="DQWE01000373">
    <property type="protein sequence ID" value="HDI83703.1"/>
    <property type="molecule type" value="Genomic_DNA"/>
</dbReference>
<keyword evidence="3 7" id="KW-0456">Lyase</keyword>
<dbReference type="NCBIfam" id="TIGR00126">
    <property type="entry name" value="deoC"/>
    <property type="match status" value="1"/>
</dbReference>
<dbReference type="EC" id="4.1.2.4" evidence="7"/>
<dbReference type="InterPro" id="IPR011343">
    <property type="entry name" value="DeoC"/>
</dbReference>
<dbReference type="PANTHER" id="PTHR10889:SF1">
    <property type="entry name" value="DEOXYRIBOSE-PHOSPHATE ALDOLASE"/>
    <property type="match status" value="1"/>
</dbReference>
<dbReference type="SUPFAM" id="SSF51569">
    <property type="entry name" value="Aldolase"/>
    <property type="match status" value="1"/>
</dbReference>
<comment type="pathway">
    <text evidence="7">Carbohydrate degradation; 2-deoxy-D-ribose 1-phosphate degradation; D-glyceraldehyde 3-phosphate and acetaldehyde from 2-deoxy-alpha-D-ribose 1-phosphate: step 2/2.</text>
</comment>
<name>A0A7C0ZIG2_UNCW3</name>
<evidence type="ECO:0000256" key="1">
    <source>
        <dbReference type="ARBA" id="ARBA00010936"/>
    </source>
</evidence>
<comment type="catalytic activity">
    <reaction evidence="5 7">
        <text>2-deoxy-D-ribose 5-phosphate = D-glyceraldehyde 3-phosphate + acetaldehyde</text>
        <dbReference type="Rhea" id="RHEA:12821"/>
        <dbReference type="ChEBI" id="CHEBI:15343"/>
        <dbReference type="ChEBI" id="CHEBI:59776"/>
        <dbReference type="ChEBI" id="CHEBI:62877"/>
        <dbReference type="EC" id="4.1.2.4"/>
    </reaction>
</comment>
<dbReference type="GO" id="GO:0005737">
    <property type="term" value="C:cytoplasm"/>
    <property type="evidence" value="ECO:0007669"/>
    <property type="project" value="UniProtKB-SubCell"/>
</dbReference>
<dbReference type="Proteomes" id="UP000885847">
    <property type="component" value="Unassembled WGS sequence"/>
</dbReference>
<dbReference type="InterPro" id="IPR002915">
    <property type="entry name" value="DeoC/FbaB/LacD_aldolase"/>
</dbReference>
<evidence type="ECO:0000256" key="6">
    <source>
        <dbReference type="ARBA" id="ARBA00056337"/>
    </source>
</evidence>
<comment type="function">
    <text evidence="6 7">Catalyzes a reversible aldol reaction between acetaldehyde and D-glyceraldehyde 3-phosphate to generate 2-deoxy-D-ribose 5-phosphate.</text>
</comment>
<reference evidence="8" key="1">
    <citation type="journal article" date="2020" name="mSystems">
        <title>Genome- and Community-Level Interaction Insights into Carbon Utilization and Element Cycling Functions of Hydrothermarchaeota in Hydrothermal Sediment.</title>
        <authorList>
            <person name="Zhou Z."/>
            <person name="Liu Y."/>
            <person name="Xu W."/>
            <person name="Pan J."/>
            <person name="Luo Z.H."/>
            <person name="Li M."/>
        </authorList>
    </citation>
    <scope>NUCLEOTIDE SEQUENCE [LARGE SCALE GENOMIC DNA]</scope>
    <source>
        <strain evidence="8">HyVt-102</strain>
    </source>
</reference>
<keyword evidence="2 7" id="KW-0963">Cytoplasm</keyword>
<feature type="active site" description="Proton donor/acceptor" evidence="7">
    <location>
        <position position="190"/>
    </location>
</feature>
<dbReference type="GO" id="GO:0006018">
    <property type="term" value="P:2-deoxyribose 1-phosphate catabolic process"/>
    <property type="evidence" value="ECO:0007669"/>
    <property type="project" value="UniProtKB-UniRule"/>
</dbReference>
<evidence type="ECO:0000256" key="7">
    <source>
        <dbReference type="HAMAP-Rule" id="MF_00114"/>
    </source>
</evidence>
<evidence type="ECO:0000256" key="5">
    <source>
        <dbReference type="ARBA" id="ARBA00048791"/>
    </source>
</evidence>